<dbReference type="AlphaFoldDB" id="A0A2P2NIT3"/>
<evidence type="ECO:0000313" key="1">
    <source>
        <dbReference type="EMBL" id="MBX42402.1"/>
    </source>
</evidence>
<proteinExistence type="predicted"/>
<dbReference type="EMBL" id="GGEC01061918">
    <property type="protein sequence ID" value="MBX42402.1"/>
    <property type="molecule type" value="Transcribed_RNA"/>
</dbReference>
<accession>A0A2P2NIT3</accession>
<sequence length="89" mass="10536">MPAILKSVQQQFQCRIASEKIVHLFIGAKFQSNTSTQDKNQYDQSLSISIYKLMWQERDINLCRHYEFCKDYKISTQLCLLVQAQFLLK</sequence>
<reference evidence="1" key="1">
    <citation type="submission" date="2018-02" db="EMBL/GenBank/DDBJ databases">
        <title>Rhizophora mucronata_Transcriptome.</title>
        <authorList>
            <person name="Meera S.P."/>
            <person name="Sreeshan A."/>
            <person name="Augustine A."/>
        </authorList>
    </citation>
    <scope>NUCLEOTIDE SEQUENCE</scope>
    <source>
        <tissue evidence="1">Leaf</tissue>
    </source>
</reference>
<organism evidence="1">
    <name type="scientific">Rhizophora mucronata</name>
    <name type="common">Asiatic mangrove</name>
    <dbReference type="NCBI Taxonomy" id="61149"/>
    <lineage>
        <taxon>Eukaryota</taxon>
        <taxon>Viridiplantae</taxon>
        <taxon>Streptophyta</taxon>
        <taxon>Embryophyta</taxon>
        <taxon>Tracheophyta</taxon>
        <taxon>Spermatophyta</taxon>
        <taxon>Magnoliopsida</taxon>
        <taxon>eudicotyledons</taxon>
        <taxon>Gunneridae</taxon>
        <taxon>Pentapetalae</taxon>
        <taxon>rosids</taxon>
        <taxon>fabids</taxon>
        <taxon>Malpighiales</taxon>
        <taxon>Rhizophoraceae</taxon>
        <taxon>Rhizophora</taxon>
    </lineage>
</organism>
<protein>
    <submittedName>
        <fullName evidence="1">Uncharacterized protein</fullName>
    </submittedName>
</protein>
<name>A0A2P2NIT3_RHIMU</name>